<dbReference type="GO" id="GO:0051537">
    <property type="term" value="F:2 iron, 2 sulfur cluster binding"/>
    <property type="evidence" value="ECO:0007669"/>
    <property type="project" value="UniProtKB-KW"/>
</dbReference>
<keyword evidence="7" id="KW-0223">Dioxygenase</keyword>
<geneLocation type="plasmid" evidence="7 8">
    <name>RPME01</name>
</geneLocation>
<feature type="domain" description="Rieske" evidence="6">
    <location>
        <begin position="51"/>
        <end position="155"/>
    </location>
</feature>
<dbReference type="SUPFAM" id="SSF50022">
    <property type="entry name" value="ISP domain"/>
    <property type="match status" value="1"/>
</dbReference>
<dbReference type="InterPro" id="IPR036922">
    <property type="entry name" value="Rieske_2Fe-2S_sf"/>
</dbReference>
<dbReference type="PROSITE" id="PS00570">
    <property type="entry name" value="RING_HYDROXYL_ALPHA"/>
    <property type="match status" value="1"/>
</dbReference>
<keyword evidence="7" id="KW-0614">Plasmid</keyword>
<reference evidence="7 8" key="1">
    <citation type="journal article" date="2007" name="J. Bacteriol.">
        <title>Whole-genome analysis of the methyl tert-butyl ether-degrading beta-proteobacterium Methylibium petroleiphilum PM1.</title>
        <authorList>
            <person name="Kane S.R."/>
            <person name="Chakicherla A.Y."/>
            <person name="Chain P.S.G."/>
            <person name="Schmidt R."/>
            <person name="Shin M.W."/>
            <person name="Legler T.C."/>
            <person name="Scow K.M."/>
            <person name="Larimer F.W."/>
            <person name="Lucas S.M."/>
            <person name="Richardson P.M."/>
            <person name="Hristova K.R."/>
        </authorList>
    </citation>
    <scope>NUCLEOTIDE SEQUENCE [LARGE SCALE GENOMIC DNA]</scope>
    <source>
        <strain evidence="8">ATCC BAA-1232 / LMG 22953 / PM1</strain>
        <plasmid evidence="7 8">RPME01</plasmid>
    </source>
</reference>
<organism evidence="7 8">
    <name type="scientific">Methylibium petroleiphilum (strain ATCC BAA-1232 / LMG 22953 / PM1)</name>
    <dbReference type="NCBI Taxonomy" id="420662"/>
    <lineage>
        <taxon>Bacteria</taxon>
        <taxon>Pseudomonadati</taxon>
        <taxon>Pseudomonadota</taxon>
        <taxon>Betaproteobacteria</taxon>
        <taxon>Burkholderiales</taxon>
        <taxon>Sphaerotilaceae</taxon>
        <taxon>Methylibium</taxon>
    </lineage>
</organism>
<dbReference type="BioCyc" id="MetaCyc:MONOMER-19844"/>
<dbReference type="AlphaFoldDB" id="A2SP36"/>
<dbReference type="Proteomes" id="UP000000366">
    <property type="component" value="Plasmid RPME01"/>
</dbReference>
<dbReference type="Gene3D" id="2.102.10.10">
    <property type="entry name" value="Rieske [2Fe-2S] iron-sulphur domain"/>
    <property type="match status" value="1"/>
</dbReference>
<evidence type="ECO:0000256" key="3">
    <source>
        <dbReference type="ARBA" id="ARBA00023002"/>
    </source>
</evidence>
<proteinExistence type="predicted"/>
<dbReference type="GO" id="GO:0051213">
    <property type="term" value="F:dioxygenase activity"/>
    <property type="evidence" value="ECO:0007669"/>
    <property type="project" value="UniProtKB-KW"/>
</dbReference>
<dbReference type="CDD" id="cd03479">
    <property type="entry name" value="Rieske_RO_Alpha_PhDO_like"/>
    <property type="match status" value="1"/>
</dbReference>
<keyword evidence="1" id="KW-0001">2Fe-2S</keyword>
<gene>
    <name evidence="7" type="ordered locus">Mpe_B0555</name>
</gene>
<accession>A2SP36</accession>
<dbReference type="EMBL" id="CP000556">
    <property type="protein sequence ID" value="ABM97325.1"/>
    <property type="molecule type" value="Genomic_DNA"/>
</dbReference>
<name>A2SP36_METPP</name>
<keyword evidence="2" id="KW-0479">Metal-binding</keyword>
<protein>
    <submittedName>
        <fullName evidence="7">Phthalate 4,5-dioxygenase</fullName>
    </submittedName>
</protein>
<dbReference type="Pfam" id="PF00355">
    <property type="entry name" value="Rieske"/>
    <property type="match status" value="1"/>
</dbReference>
<keyword evidence="8" id="KW-1185">Reference proteome</keyword>
<evidence type="ECO:0000256" key="1">
    <source>
        <dbReference type="ARBA" id="ARBA00022714"/>
    </source>
</evidence>
<dbReference type="PROSITE" id="PS51296">
    <property type="entry name" value="RIESKE"/>
    <property type="match status" value="1"/>
</dbReference>
<dbReference type="InterPro" id="IPR015881">
    <property type="entry name" value="ARHD_Rieske_2Fe_2S"/>
</dbReference>
<dbReference type="InterPro" id="IPR017941">
    <property type="entry name" value="Rieske_2Fe-2S"/>
</dbReference>
<evidence type="ECO:0000256" key="4">
    <source>
        <dbReference type="ARBA" id="ARBA00023004"/>
    </source>
</evidence>
<evidence type="ECO:0000313" key="7">
    <source>
        <dbReference type="EMBL" id="ABM97325.1"/>
    </source>
</evidence>
<dbReference type="SUPFAM" id="SSF55961">
    <property type="entry name" value="Bet v1-like"/>
    <property type="match status" value="1"/>
</dbReference>
<evidence type="ECO:0000259" key="6">
    <source>
        <dbReference type="PROSITE" id="PS51296"/>
    </source>
</evidence>
<evidence type="ECO:0000313" key="8">
    <source>
        <dbReference type="Proteomes" id="UP000000366"/>
    </source>
</evidence>
<keyword evidence="4" id="KW-0408">Iron</keyword>
<keyword evidence="5" id="KW-0411">Iron-sulfur</keyword>
<dbReference type="Gene3D" id="3.90.380.10">
    <property type="entry name" value="Naphthalene 1,2-dioxygenase Alpha Subunit, Chain A, domain 1"/>
    <property type="match status" value="1"/>
</dbReference>
<keyword evidence="3" id="KW-0560">Oxidoreductase</keyword>
<dbReference type="InterPro" id="IPR050584">
    <property type="entry name" value="Cholesterol_7-desaturase"/>
</dbReference>
<dbReference type="PANTHER" id="PTHR21266:SF59">
    <property type="entry name" value="BLR4922 PROTEIN"/>
    <property type="match status" value="1"/>
</dbReference>
<sequence length="470" mass="52909">MGNREPLAAAGQGTAYSGYRLRDLQNAAPTNLEILRTGPGTPMGEYMRRYWQPVCLSQELTDVPKAIRILHEDLVAFRDRQGNVGVLHRKCAHRGASLEFGIVQERGIRCCYHGWHFDVDGKLLEAPAEPPDTKLKETVCQGAYPAFERDGLVFAYMGPADRRPEFPVFDGYVLPKGTRLIPFSNVFDCNWLQVYENQIDHYHTALLHNNMTVAGVDSKLADGATLQGGFGEMPIIDWHPTDDNNGMIFTAGRRLSDDEVWIRISQMGLPNWMQNAAIVAAAPQRHSGPAMSRWQVPVDDEHSIAFGWRHFNDEVDPEHRGREEECGVDKIDFLIGQTRHRPYEERQRVPGDYEAIVSQGPIAVHGLEHPGRSDVGVYMCRSLLRDAVAGKAPPDPVRVKAGSTDGQTLPRYASDSRLRIRRRPSREADSDVIRKAAHQVFAIMKECDELPVVQRRPHVLRRLDEIEASL</sequence>
<dbReference type="GO" id="GO:0005506">
    <property type="term" value="F:iron ion binding"/>
    <property type="evidence" value="ECO:0007669"/>
    <property type="project" value="InterPro"/>
</dbReference>
<evidence type="ECO:0000256" key="2">
    <source>
        <dbReference type="ARBA" id="ARBA00022723"/>
    </source>
</evidence>
<dbReference type="eggNOG" id="COG4638">
    <property type="taxonomic scope" value="Bacteria"/>
</dbReference>
<dbReference type="PANTHER" id="PTHR21266">
    <property type="entry name" value="IRON-SULFUR DOMAIN CONTAINING PROTEIN"/>
    <property type="match status" value="1"/>
</dbReference>
<evidence type="ECO:0000256" key="5">
    <source>
        <dbReference type="ARBA" id="ARBA00023014"/>
    </source>
</evidence>
<dbReference type="KEGG" id="mpt:Mpe_B0555"/>
<dbReference type="HOGENOM" id="CLU_039484_2_2_4"/>